<evidence type="ECO:0000256" key="2">
    <source>
        <dbReference type="PIRNR" id="PIRNR006241"/>
    </source>
</evidence>
<reference evidence="4 5" key="1">
    <citation type="submission" date="2020-10" db="EMBL/GenBank/DDBJ databases">
        <title>The draft genomes of Cyclamen pathogen Pseudomonas sp.</title>
        <authorList>
            <person name="Fujikawa T."/>
            <person name="Sawada H."/>
        </authorList>
    </citation>
    <scope>NUCLEOTIDE SEQUENCE [LARGE SCALE GENOMIC DNA]</scope>
    <source>
        <strain evidence="4 5">MAFF 301449</strain>
    </source>
</reference>
<name>A0ABR9SRI5_9PSED</name>
<protein>
    <submittedName>
        <fullName evidence="4">TIM barrel protein</fullName>
    </submittedName>
</protein>
<feature type="domain" description="Xylose isomerase-like TIM barrel" evidence="3">
    <location>
        <begin position="22"/>
        <end position="250"/>
    </location>
</feature>
<dbReference type="InterPro" id="IPR026040">
    <property type="entry name" value="HyI-like"/>
</dbReference>
<organism evidence="4 5">
    <name type="scientific">Pseudomonas cyclaminis</name>
    <dbReference type="NCBI Taxonomy" id="2781239"/>
    <lineage>
        <taxon>Bacteria</taxon>
        <taxon>Pseudomonadati</taxon>
        <taxon>Pseudomonadota</taxon>
        <taxon>Gammaproteobacteria</taxon>
        <taxon>Pseudomonadales</taxon>
        <taxon>Pseudomonadaceae</taxon>
        <taxon>Pseudomonas</taxon>
    </lineage>
</organism>
<dbReference type="InterPro" id="IPR050417">
    <property type="entry name" value="Sugar_Epim/Isomerase"/>
</dbReference>
<dbReference type="Proteomes" id="UP000613075">
    <property type="component" value="Unassembled WGS sequence"/>
</dbReference>
<accession>A0ABR9SRI5</accession>
<dbReference type="Pfam" id="PF01261">
    <property type="entry name" value="AP_endonuc_2"/>
    <property type="match status" value="1"/>
</dbReference>
<dbReference type="InterPro" id="IPR013022">
    <property type="entry name" value="Xyl_isomerase-like_TIM-brl"/>
</dbReference>
<comment type="similarity">
    <text evidence="2">Belongs to the hyi family.</text>
</comment>
<evidence type="ECO:0000313" key="4">
    <source>
        <dbReference type="EMBL" id="MBE8591301.1"/>
    </source>
</evidence>
<keyword evidence="5" id="KW-1185">Reference proteome</keyword>
<dbReference type="EMBL" id="JADDUM010000066">
    <property type="protein sequence ID" value="MBE8591301.1"/>
    <property type="molecule type" value="Genomic_DNA"/>
</dbReference>
<sequence length="255" mass="27860">MSPRFAANLSMMFIEWKFEDRFAAARDAGFEGVEFFPTDGLSGGQLSRLLQQNELELVLANMPLRAGSKGFAALPDAEAAFKVDFDIALELALACDAPLLHVTAGLVSAADRVVASDTFKRNIDWAMTRAGGKVAIVIEAINQTAAPGYFIHSLYDARRWTREIPGLRLIMDVYHAAMEGLDVIAAINSTLPEAAHVQLAGWPGRHEPDVGQLPFEAILQNIEAFGYQGWVGCEYVPQDHTLDGLGWIKRGTSLQ</sequence>
<dbReference type="Gene3D" id="3.20.20.150">
    <property type="entry name" value="Divalent-metal-dependent TIM barrel enzymes"/>
    <property type="match status" value="1"/>
</dbReference>
<dbReference type="RefSeq" id="WP_193862374.1">
    <property type="nucleotide sequence ID" value="NZ_JADDUM010000066.1"/>
</dbReference>
<gene>
    <name evidence="4" type="ORF">IQK56_10375</name>
</gene>
<evidence type="ECO:0000256" key="1">
    <source>
        <dbReference type="ARBA" id="ARBA00023235"/>
    </source>
</evidence>
<comment type="caution">
    <text evidence="4">The sequence shown here is derived from an EMBL/GenBank/DDBJ whole genome shotgun (WGS) entry which is preliminary data.</text>
</comment>
<evidence type="ECO:0000313" key="5">
    <source>
        <dbReference type="Proteomes" id="UP000613075"/>
    </source>
</evidence>
<dbReference type="PIRSF" id="PIRSF006241">
    <property type="entry name" value="HyI"/>
    <property type="match status" value="1"/>
</dbReference>
<dbReference type="SUPFAM" id="SSF51658">
    <property type="entry name" value="Xylose isomerase-like"/>
    <property type="match status" value="1"/>
</dbReference>
<proteinExistence type="inferred from homology"/>
<dbReference type="InterPro" id="IPR036237">
    <property type="entry name" value="Xyl_isomerase-like_sf"/>
</dbReference>
<dbReference type="PANTHER" id="PTHR43489:SF6">
    <property type="entry name" value="HYDROXYPYRUVATE ISOMERASE-RELATED"/>
    <property type="match status" value="1"/>
</dbReference>
<keyword evidence="1 2" id="KW-0413">Isomerase</keyword>
<dbReference type="PANTHER" id="PTHR43489">
    <property type="entry name" value="ISOMERASE"/>
    <property type="match status" value="1"/>
</dbReference>
<evidence type="ECO:0000259" key="3">
    <source>
        <dbReference type="Pfam" id="PF01261"/>
    </source>
</evidence>